<sequence length="376" mass="43127">MDEELRESYRTFEKRLLHEGRMVTPSFISENNMLPFFQAIRLDPFLTLNEPICPRFVVEFYHSLEVKRDDEIRPYIEFKLYDSMMNERHMQSKEGKVDSSKALDASLVVTECSAIELENSNSEHALNKSVNESSGIDTGKQDTNISSGNYITHDVVADIRPANNQVPFVEKRLKNVHEKSNEAKVKHEIDVTETINIELEHKVANLLKEKEILKKHYKDLYDSIKVTRTKTIEQTTSLITKNDEFKAQLQEKGFKIAALKNKSRKLKGNSVDTKFAKPSIMGKPILQPPRNQSIVRQPNAFKSERPKFSKPWNSQEESYGSNARKKTQERNRISKSSVMLTTSLQITTNGCKQKPRSNNQTSRCLPVSKSSDVTSK</sequence>
<comment type="caution">
    <text evidence="2">The sequence shown here is derived from an EMBL/GenBank/DDBJ whole genome shotgun (WGS) entry which is preliminary data.</text>
</comment>
<protein>
    <submittedName>
        <fullName evidence="2">Uncharacterized protein</fullName>
    </submittedName>
</protein>
<evidence type="ECO:0000313" key="2">
    <source>
        <dbReference type="EMBL" id="GEZ47349.1"/>
    </source>
</evidence>
<proteinExistence type="predicted"/>
<name>A0A699IER3_TANCI</name>
<feature type="compositionally biased region" description="Polar residues" evidence="1">
    <location>
        <begin position="311"/>
        <end position="321"/>
    </location>
</feature>
<gene>
    <name evidence="2" type="ORF">Tci_519322</name>
</gene>
<feature type="region of interest" description="Disordered" evidence="1">
    <location>
        <begin position="301"/>
        <end position="376"/>
    </location>
</feature>
<evidence type="ECO:0000256" key="1">
    <source>
        <dbReference type="SAM" id="MobiDB-lite"/>
    </source>
</evidence>
<dbReference type="AlphaFoldDB" id="A0A699IER3"/>
<feature type="compositionally biased region" description="Polar residues" evidence="1">
    <location>
        <begin position="334"/>
        <end position="376"/>
    </location>
</feature>
<organism evidence="2">
    <name type="scientific">Tanacetum cinerariifolium</name>
    <name type="common">Dalmatian daisy</name>
    <name type="synonym">Chrysanthemum cinerariifolium</name>
    <dbReference type="NCBI Taxonomy" id="118510"/>
    <lineage>
        <taxon>Eukaryota</taxon>
        <taxon>Viridiplantae</taxon>
        <taxon>Streptophyta</taxon>
        <taxon>Embryophyta</taxon>
        <taxon>Tracheophyta</taxon>
        <taxon>Spermatophyta</taxon>
        <taxon>Magnoliopsida</taxon>
        <taxon>eudicotyledons</taxon>
        <taxon>Gunneridae</taxon>
        <taxon>Pentapetalae</taxon>
        <taxon>asterids</taxon>
        <taxon>campanulids</taxon>
        <taxon>Asterales</taxon>
        <taxon>Asteraceae</taxon>
        <taxon>Asteroideae</taxon>
        <taxon>Anthemideae</taxon>
        <taxon>Anthemidinae</taxon>
        <taxon>Tanacetum</taxon>
    </lineage>
</organism>
<reference evidence="2" key="1">
    <citation type="journal article" date="2019" name="Sci. Rep.">
        <title>Draft genome of Tanacetum cinerariifolium, the natural source of mosquito coil.</title>
        <authorList>
            <person name="Yamashiro T."/>
            <person name="Shiraishi A."/>
            <person name="Satake H."/>
            <person name="Nakayama K."/>
        </authorList>
    </citation>
    <scope>NUCLEOTIDE SEQUENCE</scope>
</reference>
<dbReference type="EMBL" id="BKCJ010283199">
    <property type="protein sequence ID" value="GEZ47349.1"/>
    <property type="molecule type" value="Genomic_DNA"/>
</dbReference>
<accession>A0A699IER3</accession>